<keyword evidence="2" id="KW-1133">Transmembrane helix</keyword>
<evidence type="ECO:0000313" key="4">
    <source>
        <dbReference type="EMBL" id="MFC5501696.1"/>
    </source>
</evidence>
<evidence type="ECO:0000313" key="5">
    <source>
        <dbReference type="Proteomes" id="UP001596039"/>
    </source>
</evidence>
<dbReference type="RefSeq" id="WP_386739278.1">
    <property type="nucleotide sequence ID" value="NZ_JBHSMG010000001.1"/>
</dbReference>
<keyword evidence="2" id="KW-0472">Membrane</keyword>
<name>A0ABW0NMP4_9MICO</name>
<feature type="region of interest" description="Disordered" evidence="1">
    <location>
        <begin position="79"/>
        <end position="107"/>
    </location>
</feature>
<dbReference type="PANTHER" id="PTHR43662:SF3">
    <property type="entry name" value="DOMAIN PROTEIN, PUTATIVE (AFU_ORTHOLOGUE AFUA_6G11970)-RELATED"/>
    <property type="match status" value="1"/>
</dbReference>
<organism evidence="4 5">
    <name type="scientific">Lysinimonas soli</name>
    <dbReference type="NCBI Taxonomy" id="1074233"/>
    <lineage>
        <taxon>Bacteria</taxon>
        <taxon>Bacillati</taxon>
        <taxon>Actinomycetota</taxon>
        <taxon>Actinomycetes</taxon>
        <taxon>Micrococcales</taxon>
        <taxon>Microbacteriaceae</taxon>
        <taxon>Lysinimonas</taxon>
    </lineage>
</organism>
<protein>
    <submittedName>
        <fullName evidence="4">DUF1996 domain-containing protein</fullName>
    </submittedName>
</protein>
<feature type="region of interest" description="Disordered" evidence="1">
    <location>
        <begin position="1"/>
        <end position="27"/>
    </location>
</feature>
<dbReference type="Pfam" id="PF09362">
    <property type="entry name" value="DUF1996"/>
    <property type="match status" value="1"/>
</dbReference>
<feature type="transmembrane region" description="Helical" evidence="2">
    <location>
        <begin position="46"/>
        <end position="69"/>
    </location>
</feature>
<gene>
    <name evidence="4" type="ORF">ACFPJ4_05495</name>
</gene>
<evidence type="ECO:0000259" key="3">
    <source>
        <dbReference type="Pfam" id="PF09362"/>
    </source>
</evidence>
<evidence type="ECO:0000256" key="1">
    <source>
        <dbReference type="SAM" id="MobiDB-lite"/>
    </source>
</evidence>
<dbReference type="InterPro" id="IPR018535">
    <property type="entry name" value="DUF1996"/>
</dbReference>
<dbReference type="Proteomes" id="UP001596039">
    <property type="component" value="Unassembled WGS sequence"/>
</dbReference>
<reference evidence="5" key="1">
    <citation type="journal article" date="2019" name="Int. J. Syst. Evol. Microbiol.">
        <title>The Global Catalogue of Microorganisms (GCM) 10K type strain sequencing project: providing services to taxonomists for standard genome sequencing and annotation.</title>
        <authorList>
            <consortium name="The Broad Institute Genomics Platform"/>
            <consortium name="The Broad Institute Genome Sequencing Center for Infectious Disease"/>
            <person name="Wu L."/>
            <person name="Ma J."/>
        </authorList>
    </citation>
    <scope>NUCLEOTIDE SEQUENCE [LARGE SCALE GENOMIC DNA]</scope>
    <source>
        <strain evidence="5">CGMCC 4.6997</strain>
    </source>
</reference>
<feature type="compositionally biased region" description="Low complexity" evidence="1">
    <location>
        <begin position="81"/>
        <end position="96"/>
    </location>
</feature>
<dbReference type="PANTHER" id="PTHR43662">
    <property type="match status" value="1"/>
</dbReference>
<comment type="caution">
    <text evidence="4">The sequence shown here is derived from an EMBL/GenBank/DDBJ whole genome shotgun (WGS) entry which is preliminary data.</text>
</comment>
<evidence type="ECO:0000256" key="2">
    <source>
        <dbReference type="SAM" id="Phobius"/>
    </source>
</evidence>
<keyword evidence="5" id="KW-1185">Reference proteome</keyword>
<sequence length="364" mass="36669">MAKKNDSSGSTAAPLPGEPVPARGHLGVPMAVPEDARAPQSRRVRLIAAAIGGALVIALGSAAVTAVALTSPGSSTMPGMAATSAPTPVPASGPSVDTAGFPTGGPGIFTDTCRRTKTAADDPILMPGMAGASMQHDFFGNTATVADTTTKQLVGGTTGCTTSADASAYWTPVLFQNGAALAPKSTLIYWRAPIGAQRQVQTIPAGLTIIAGNENASAPQGKAVIGWSCTGADQVRLTDSPHDCAAAAKLRLVIAFPDCWDGHGLDGAKQTNVVAMTGRSCPASHPVQIPQIVLHVVYPTSSASGLTLSVGPSTQGSVDTAHADFMNGWNQAVLTADVKACVVTGTRCGPVSGPQATPRGGMKR</sequence>
<feature type="domain" description="DUF1996" evidence="3">
    <location>
        <begin position="122"/>
        <end position="329"/>
    </location>
</feature>
<proteinExistence type="predicted"/>
<dbReference type="EMBL" id="JBHSMG010000001">
    <property type="protein sequence ID" value="MFC5501696.1"/>
    <property type="molecule type" value="Genomic_DNA"/>
</dbReference>
<keyword evidence="2" id="KW-0812">Transmembrane</keyword>
<accession>A0ABW0NMP4</accession>